<feature type="transmembrane region" description="Helical" evidence="1">
    <location>
        <begin position="134"/>
        <end position="153"/>
    </location>
</feature>
<evidence type="ECO:0008006" key="4">
    <source>
        <dbReference type="Google" id="ProtNLM"/>
    </source>
</evidence>
<dbReference type="PANTHER" id="PTHR22941">
    <property type="entry name" value="SERPENTINE RECEPTOR"/>
    <property type="match status" value="1"/>
</dbReference>
<keyword evidence="3" id="KW-1185">Reference proteome</keyword>
<keyword evidence="1" id="KW-0812">Transmembrane</keyword>
<gene>
    <name evidence="2" type="ORF">CAMP_LOCUS10559</name>
</gene>
<organism evidence="2 3">
    <name type="scientific">Caenorhabditis angaria</name>
    <dbReference type="NCBI Taxonomy" id="860376"/>
    <lineage>
        <taxon>Eukaryota</taxon>
        <taxon>Metazoa</taxon>
        <taxon>Ecdysozoa</taxon>
        <taxon>Nematoda</taxon>
        <taxon>Chromadorea</taxon>
        <taxon>Rhabditida</taxon>
        <taxon>Rhabditina</taxon>
        <taxon>Rhabditomorpha</taxon>
        <taxon>Rhabditoidea</taxon>
        <taxon>Rhabditidae</taxon>
        <taxon>Peloderinae</taxon>
        <taxon>Caenorhabditis</taxon>
    </lineage>
</organism>
<accession>A0A9P1IPR8</accession>
<protein>
    <recommendedName>
        <fullName evidence="4">Serpentine Receptor, class H</fullName>
    </recommendedName>
</protein>
<evidence type="ECO:0000256" key="1">
    <source>
        <dbReference type="SAM" id="Phobius"/>
    </source>
</evidence>
<feature type="transmembrane region" description="Helical" evidence="1">
    <location>
        <begin position="190"/>
        <end position="213"/>
    </location>
</feature>
<proteinExistence type="predicted"/>
<dbReference type="InterPro" id="IPR053220">
    <property type="entry name" value="Nematode_rcpt-like_serp_H"/>
</dbReference>
<evidence type="ECO:0000313" key="2">
    <source>
        <dbReference type="EMBL" id="CAI5447922.1"/>
    </source>
</evidence>
<keyword evidence="1" id="KW-0472">Membrane</keyword>
<name>A0A9P1IPR8_9PELO</name>
<sequence length="328" mass="38203">MVFEIFASPDILVIIYEIIGFLSIPVYILGFYCVIKKCPKSSKTLQRCMLMTCFWSVILDINMTIFVKPLLMFPEFCVSTLGVLNYINFPKELQCFSTIFAMAGVGVSCVCIIENRYHHIKNIRYTPFTVQVFLYSKNLSLTILLLISVYYYIPEQQNAKRIVFEKLPTLDPELYSLEVFILSIDKLFTLIQFVVLVFYIIGQFFMFFAFTYYELFMITNIAMSASTRKFQRLLFIDVTIQSVIPILCICIPFIFFAVDGFADYYNQGLNNVMLILFSLHGIVSVSTMVLIHRPFRKFVFRQKSGNIWNKNNENTRLRQASIAWMTST</sequence>
<evidence type="ECO:0000313" key="3">
    <source>
        <dbReference type="Proteomes" id="UP001152747"/>
    </source>
</evidence>
<dbReference type="EMBL" id="CANHGI010000004">
    <property type="protein sequence ID" value="CAI5447922.1"/>
    <property type="molecule type" value="Genomic_DNA"/>
</dbReference>
<dbReference type="PANTHER" id="PTHR22941:SF11">
    <property type="entry name" value="SERPENTINE RECEPTOR, CLASS H"/>
    <property type="match status" value="1"/>
</dbReference>
<dbReference type="AlphaFoldDB" id="A0A9P1IPR8"/>
<feature type="transmembrane region" description="Helical" evidence="1">
    <location>
        <begin position="93"/>
        <end position="113"/>
    </location>
</feature>
<dbReference type="Proteomes" id="UP001152747">
    <property type="component" value="Unassembled WGS sequence"/>
</dbReference>
<dbReference type="InterPro" id="IPR019422">
    <property type="entry name" value="7TM_GPCR_serpentine_rcpt_Srh"/>
</dbReference>
<keyword evidence="1" id="KW-1133">Transmembrane helix</keyword>
<feature type="transmembrane region" description="Helical" evidence="1">
    <location>
        <begin position="269"/>
        <end position="291"/>
    </location>
</feature>
<reference evidence="2" key="1">
    <citation type="submission" date="2022-11" db="EMBL/GenBank/DDBJ databases">
        <authorList>
            <person name="Kikuchi T."/>
        </authorList>
    </citation>
    <scope>NUCLEOTIDE SEQUENCE</scope>
    <source>
        <strain evidence="2">PS1010</strain>
    </source>
</reference>
<feature type="transmembrane region" description="Helical" evidence="1">
    <location>
        <begin position="12"/>
        <end position="35"/>
    </location>
</feature>
<feature type="transmembrane region" description="Helical" evidence="1">
    <location>
        <begin position="234"/>
        <end position="257"/>
    </location>
</feature>
<feature type="transmembrane region" description="Helical" evidence="1">
    <location>
        <begin position="47"/>
        <end position="73"/>
    </location>
</feature>
<dbReference type="Pfam" id="PF10318">
    <property type="entry name" value="7TM_GPCR_Srh"/>
    <property type="match status" value="1"/>
</dbReference>
<comment type="caution">
    <text evidence="2">The sequence shown here is derived from an EMBL/GenBank/DDBJ whole genome shotgun (WGS) entry which is preliminary data.</text>
</comment>